<evidence type="ECO:0000256" key="2">
    <source>
        <dbReference type="ARBA" id="ARBA00022448"/>
    </source>
</evidence>
<organism evidence="10">
    <name type="scientific">Desulfobacca acetoxidans</name>
    <dbReference type="NCBI Taxonomy" id="60893"/>
    <lineage>
        <taxon>Bacteria</taxon>
        <taxon>Pseudomonadati</taxon>
        <taxon>Thermodesulfobacteriota</taxon>
        <taxon>Desulfobaccia</taxon>
        <taxon>Desulfobaccales</taxon>
        <taxon>Desulfobaccaceae</taxon>
        <taxon>Desulfobacca</taxon>
    </lineage>
</organism>
<accession>A0A7C5ENT4</accession>
<dbReference type="InterPro" id="IPR001851">
    <property type="entry name" value="ABC_transp_permease"/>
</dbReference>
<dbReference type="InterPro" id="IPR052157">
    <property type="entry name" value="BCAA_transport_permease"/>
</dbReference>
<keyword evidence="5" id="KW-0029">Amino-acid transport</keyword>
<keyword evidence="2" id="KW-0813">Transport</keyword>
<feature type="transmembrane region" description="Helical" evidence="9">
    <location>
        <begin position="12"/>
        <end position="32"/>
    </location>
</feature>
<evidence type="ECO:0000313" key="10">
    <source>
        <dbReference type="EMBL" id="HGZ12022.1"/>
    </source>
</evidence>
<dbReference type="GO" id="GO:0022857">
    <property type="term" value="F:transmembrane transporter activity"/>
    <property type="evidence" value="ECO:0007669"/>
    <property type="project" value="InterPro"/>
</dbReference>
<dbReference type="PANTHER" id="PTHR11795">
    <property type="entry name" value="BRANCHED-CHAIN AMINO ACID TRANSPORT SYSTEM PERMEASE PROTEIN LIVH"/>
    <property type="match status" value="1"/>
</dbReference>
<keyword evidence="3" id="KW-1003">Cell membrane</keyword>
<protein>
    <submittedName>
        <fullName evidence="10">Branched-chain amino acid ABC transporter permease</fullName>
    </submittedName>
</protein>
<feature type="transmembrane region" description="Helical" evidence="9">
    <location>
        <begin position="144"/>
        <end position="166"/>
    </location>
</feature>
<dbReference type="AlphaFoldDB" id="A0A7C5ENT4"/>
<dbReference type="Pfam" id="PF02653">
    <property type="entry name" value="BPD_transp_2"/>
    <property type="match status" value="1"/>
</dbReference>
<proteinExistence type="inferred from homology"/>
<evidence type="ECO:0000256" key="5">
    <source>
        <dbReference type="ARBA" id="ARBA00022970"/>
    </source>
</evidence>
<keyword evidence="4 9" id="KW-0812">Transmembrane</keyword>
<dbReference type="GO" id="GO:0005886">
    <property type="term" value="C:plasma membrane"/>
    <property type="evidence" value="ECO:0007669"/>
    <property type="project" value="UniProtKB-SubCell"/>
</dbReference>
<evidence type="ECO:0000256" key="1">
    <source>
        <dbReference type="ARBA" id="ARBA00004651"/>
    </source>
</evidence>
<evidence type="ECO:0000256" key="8">
    <source>
        <dbReference type="ARBA" id="ARBA00037998"/>
    </source>
</evidence>
<evidence type="ECO:0000256" key="7">
    <source>
        <dbReference type="ARBA" id="ARBA00023136"/>
    </source>
</evidence>
<evidence type="ECO:0000256" key="9">
    <source>
        <dbReference type="SAM" id="Phobius"/>
    </source>
</evidence>
<dbReference type="CDD" id="cd06582">
    <property type="entry name" value="TM_PBP1_LivH_like"/>
    <property type="match status" value="1"/>
</dbReference>
<dbReference type="PANTHER" id="PTHR11795:SF450">
    <property type="entry name" value="ABC TRANSPORTER PERMEASE PROTEIN"/>
    <property type="match status" value="1"/>
</dbReference>
<feature type="transmembrane region" description="Helical" evidence="9">
    <location>
        <begin position="187"/>
        <end position="210"/>
    </location>
</feature>
<reference evidence="10" key="1">
    <citation type="journal article" date="2020" name="mSystems">
        <title>Genome- and Community-Level Interaction Insights into Carbon Utilization and Element Cycling Functions of Hydrothermarchaeota in Hydrothermal Sediment.</title>
        <authorList>
            <person name="Zhou Z."/>
            <person name="Liu Y."/>
            <person name="Xu W."/>
            <person name="Pan J."/>
            <person name="Luo Z.H."/>
            <person name="Li M."/>
        </authorList>
    </citation>
    <scope>NUCLEOTIDE SEQUENCE [LARGE SCALE GENOMIC DNA]</scope>
    <source>
        <strain evidence="10">SpSt-853</strain>
    </source>
</reference>
<name>A0A7C5ENT4_9BACT</name>
<dbReference type="GO" id="GO:0006865">
    <property type="term" value="P:amino acid transport"/>
    <property type="evidence" value="ECO:0007669"/>
    <property type="project" value="UniProtKB-KW"/>
</dbReference>
<feature type="transmembrane region" description="Helical" evidence="9">
    <location>
        <begin position="230"/>
        <end position="251"/>
    </location>
</feature>
<evidence type="ECO:0000256" key="3">
    <source>
        <dbReference type="ARBA" id="ARBA00022475"/>
    </source>
</evidence>
<evidence type="ECO:0000256" key="6">
    <source>
        <dbReference type="ARBA" id="ARBA00022989"/>
    </source>
</evidence>
<evidence type="ECO:0000256" key="4">
    <source>
        <dbReference type="ARBA" id="ARBA00022692"/>
    </source>
</evidence>
<dbReference type="EMBL" id="DTKJ01000053">
    <property type="protein sequence ID" value="HGZ12022.1"/>
    <property type="molecule type" value="Genomic_DNA"/>
</dbReference>
<keyword evidence="7 9" id="KW-0472">Membrane</keyword>
<feature type="transmembrane region" description="Helical" evidence="9">
    <location>
        <begin position="66"/>
        <end position="86"/>
    </location>
</feature>
<feature type="transmembrane region" description="Helical" evidence="9">
    <location>
        <begin position="95"/>
        <end position="116"/>
    </location>
</feature>
<keyword evidence="6 9" id="KW-1133">Transmembrane helix</keyword>
<comment type="similarity">
    <text evidence="8">Belongs to the binding-protein-dependent transport system permease family. LivHM subfamily.</text>
</comment>
<comment type="subcellular location">
    <subcellularLocation>
        <location evidence="1">Cell membrane</location>
        <topology evidence="1">Multi-pass membrane protein</topology>
    </subcellularLocation>
</comment>
<feature type="transmembrane region" description="Helical" evidence="9">
    <location>
        <begin position="263"/>
        <end position="279"/>
    </location>
</feature>
<gene>
    <name evidence="10" type="ORF">ENW48_07365</name>
</gene>
<sequence length="289" mass="29872">MDYTTSLLQYLISGLTNGAIYALIALGFGIIYNATTIINFAQGEMVMLGALGAVTLYQIYPSLPVAFFGGVMVVTLVGLALERLALRPVRDQSPLVLIIITVGAAVFLQGVAMVIWGKEAYTLPPFSGGAPLRLFSATLLPQNLWVMGLVGLLVVLLEAFFRLTLVGKAMRACAYNPRAAQLVGIPVTRMVLISFGLAAALGAAAGILVAPLTLGVYDMGAMLGLKGFSAAILGGLGSSLGGVLGGLVIGVAESLASGLVSSGYRDVVAFLILLLVLFLRPQGILGGAR</sequence>
<feature type="transmembrane region" description="Helical" evidence="9">
    <location>
        <begin position="44"/>
        <end position="60"/>
    </location>
</feature>
<comment type="caution">
    <text evidence="10">The sequence shown here is derived from an EMBL/GenBank/DDBJ whole genome shotgun (WGS) entry which is preliminary data.</text>
</comment>